<dbReference type="Proteomes" id="UP000248731">
    <property type="component" value="Chromosome 1"/>
</dbReference>
<proteinExistence type="predicted"/>
<sequence length="238" mass="27120">MVTNKTDHYASSAKGITVKAFPDTNGNCSLELSASDGITDPLTLSRIFPTNTWLFVCIEYSPDTNLYFITNVNGSGPTYYDTIKIDAPESIALEEEYWGFNGNYGNKYYKEHSSCRSVILYDDIAVWNKDINDREINSYLSKGTTALALNTPIHYYSCDAAGVSIINETPSKIELSQSQNDFYPERLFDRYGEYYKLCATKNNYIRLNEAICNQFDGNQNFSFGFWFKYSKLPTDSIR</sequence>
<dbReference type="AlphaFoldDB" id="A0A2X4WGG1"/>
<evidence type="ECO:0000313" key="2">
    <source>
        <dbReference type="Proteomes" id="UP000248731"/>
    </source>
</evidence>
<name>A0A2X4WGG1_SALER</name>
<protein>
    <submittedName>
        <fullName evidence="1">Uncharacterized protein</fullName>
    </submittedName>
</protein>
<dbReference type="EMBL" id="LS483466">
    <property type="protein sequence ID" value="SQI22774.1"/>
    <property type="molecule type" value="Genomic_DNA"/>
</dbReference>
<gene>
    <name evidence="1" type="ORF">NCTC7307_01937</name>
</gene>
<organism evidence="1 2">
    <name type="scientific">Salmonella enterica subsp. arizonae</name>
    <dbReference type="NCBI Taxonomy" id="59203"/>
    <lineage>
        <taxon>Bacteria</taxon>
        <taxon>Pseudomonadati</taxon>
        <taxon>Pseudomonadota</taxon>
        <taxon>Gammaproteobacteria</taxon>
        <taxon>Enterobacterales</taxon>
        <taxon>Enterobacteriaceae</taxon>
        <taxon>Salmonella</taxon>
    </lineage>
</organism>
<keyword evidence="2" id="KW-1185">Reference proteome</keyword>
<dbReference type="Gene3D" id="2.60.120.200">
    <property type="match status" value="1"/>
</dbReference>
<reference evidence="1 2" key="1">
    <citation type="submission" date="2018-06" db="EMBL/GenBank/DDBJ databases">
        <authorList>
            <consortium name="Pathogen Informatics"/>
            <person name="Doyle S."/>
        </authorList>
    </citation>
    <scope>NUCLEOTIDE SEQUENCE [LARGE SCALE GENOMIC DNA]</scope>
    <source>
        <strain evidence="1 2">NCTC7307</strain>
    </source>
</reference>
<evidence type="ECO:0000313" key="1">
    <source>
        <dbReference type="EMBL" id="SQI22774.1"/>
    </source>
</evidence>
<accession>A0A2X4WGG1</accession>